<evidence type="ECO:0000313" key="1">
    <source>
        <dbReference type="EMBL" id="ALO27814.1"/>
    </source>
</evidence>
<dbReference type="EMBL" id="CP012029">
    <property type="protein sequence ID" value="ALO27814.1"/>
    <property type="molecule type" value="Genomic_DNA"/>
</dbReference>
<sequence>MTVGYVWKEMSGVEAEFFSEFDFFHEVLPGFINSEDLKVDRDQVEKTEKKPIYFTSSFKISCLF</sequence>
<reference evidence="1 2" key="1">
    <citation type="journal article" date="2015" name="PLoS Negl. Trop. Dis.">
        <title>Distribution of Plasmids in Distinct Leptospira Pathogenic Species.</title>
        <authorList>
            <person name="Wang Y."/>
            <person name="Zhuang X."/>
            <person name="Zhong Y."/>
            <person name="Zhang C."/>
            <person name="Zhang Y."/>
            <person name="Zeng L."/>
            <person name="Zhu Y."/>
            <person name="He P."/>
            <person name="Dong K."/>
            <person name="Pal U."/>
            <person name="Guo X."/>
            <person name="Qin J."/>
        </authorList>
    </citation>
    <scope>NUCLEOTIDE SEQUENCE [LARGE SCALE GENOMIC DNA]</scope>
    <source>
        <strain evidence="1 2">56604</strain>
    </source>
</reference>
<dbReference type="AlphaFoldDB" id="A0A0S2IVW9"/>
<gene>
    <name evidence="1" type="ORF">LBBP_03632</name>
</gene>
<evidence type="ECO:0000313" key="2">
    <source>
        <dbReference type="Proteomes" id="UP000058857"/>
    </source>
</evidence>
<organism evidence="1">
    <name type="scientific">Leptospira borgpetersenii serovar Ballum</name>
    <dbReference type="NCBI Taxonomy" id="280505"/>
    <lineage>
        <taxon>Bacteria</taxon>
        <taxon>Pseudomonadati</taxon>
        <taxon>Spirochaetota</taxon>
        <taxon>Spirochaetia</taxon>
        <taxon>Leptospirales</taxon>
        <taxon>Leptospiraceae</taxon>
        <taxon>Leptospira</taxon>
    </lineage>
</organism>
<dbReference type="Proteomes" id="UP000058857">
    <property type="component" value="Chromosome 1"/>
</dbReference>
<name>A0A0S2IVW9_LEPBO</name>
<protein>
    <submittedName>
        <fullName evidence="1">Uncharacterized protein</fullName>
    </submittedName>
</protein>
<proteinExistence type="predicted"/>
<accession>A0A0S2IVW9</accession>